<gene>
    <name evidence="1" type="ORF">V1525DRAFT_343352</name>
</gene>
<organism evidence="1 2">
    <name type="scientific">Lipomyces kononenkoae</name>
    <name type="common">Yeast</name>
    <dbReference type="NCBI Taxonomy" id="34357"/>
    <lineage>
        <taxon>Eukaryota</taxon>
        <taxon>Fungi</taxon>
        <taxon>Dikarya</taxon>
        <taxon>Ascomycota</taxon>
        <taxon>Saccharomycotina</taxon>
        <taxon>Lipomycetes</taxon>
        <taxon>Lipomycetales</taxon>
        <taxon>Lipomycetaceae</taxon>
        <taxon>Lipomyces</taxon>
    </lineage>
</organism>
<sequence length="653" mass="72530">MRVLSVSATVAASLTSLFSYICRCTPGISTLVVFALIMFGHDSVCFLAFTVFCHVSVVAYTIRSCYGIYVTCKGLLTTADKYGMTTLLPRVASPLISPSRASSRPGRGDITIDDLSGSEVSSDTDEHEIESSVSSYDEPNGDSDTPIHAIFVPNYKENFDTLRETLGMLASHPMARSSYEVYLAMEAAEKDAELKASTLISEFSPLFRYMTYTVHPGDLPGEARGKSSNLAWATRTASRRYRSLLQTNVVFTAMDADTHLLPSYFQTITAHCVKEGTTDSYTMFVPPIVFDRNAHNIAPIVRCADMLWSAAGISMLYKSSQILIPTSVYSITLTLARQVDFWDAGPGAIGEDLHMYLKCFFRTRGNVKTVPVYSPASHSNVEHADMTPNMNIFKRWILSSQARFKQAKRHWWGMVDSGYGIRQTIALIAGRNDPVESFEYIPEDCLDQDEELSLDLPEKASAVYTTTSVSSSSPPPHQKMAKIPWKRVGILIHRLYEAHFLPVHYFVDVLACSFLPMLVTVPPTSMLATLLVYTNHLRKAAAIGVIVQMAMYERLHSIALRVRVRSIQTALSSPYSHISSESKSLSSATEIVRKSLRRVEISPRGRWINVLDYILFPIAGTVFGAVPAFTAQISQFWGTSFVYEVSSKPVRSQ</sequence>
<accession>A0ACC3T1B9</accession>
<dbReference type="EMBL" id="MU971366">
    <property type="protein sequence ID" value="KAK9237663.1"/>
    <property type="molecule type" value="Genomic_DNA"/>
</dbReference>
<name>A0ACC3T1B9_LIPKO</name>
<evidence type="ECO:0000313" key="1">
    <source>
        <dbReference type="EMBL" id="KAK9237663.1"/>
    </source>
</evidence>
<dbReference type="Proteomes" id="UP001433508">
    <property type="component" value="Unassembled WGS sequence"/>
</dbReference>
<protein>
    <submittedName>
        <fullName evidence="1">Uncharacterized protein</fullName>
    </submittedName>
</protein>
<proteinExistence type="predicted"/>
<keyword evidence="2" id="KW-1185">Reference proteome</keyword>
<reference evidence="2" key="1">
    <citation type="journal article" date="2024" name="Front. Bioeng. Biotechnol.">
        <title>Genome-scale model development and genomic sequencing of the oleaginous clade Lipomyces.</title>
        <authorList>
            <person name="Czajka J.J."/>
            <person name="Han Y."/>
            <person name="Kim J."/>
            <person name="Mondo S.J."/>
            <person name="Hofstad B.A."/>
            <person name="Robles A."/>
            <person name="Haridas S."/>
            <person name="Riley R."/>
            <person name="LaButti K."/>
            <person name="Pangilinan J."/>
            <person name="Andreopoulos W."/>
            <person name="Lipzen A."/>
            <person name="Yan J."/>
            <person name="Wang M."/>
            <person name="Ng V."/>
            <person name="Grigoriev I.V."/>
            <person name="Spatafora J.W."/>
            <person name="Magnuson J.K."/>
            <person name="Baker S.E."/>
            <person name="Pomraning K.R."/>
        </authorList>
    </citation>
    <scope>NUCLEOTIDE SEQUENCE [LARGE SCALE GENOMIC DNA]</scope>
    <source>
        <strain evidence="2">CBS 7786</strain>
    </source>
</reference>
<comment type="caution">
    <text evidence="1">The sequence shown here is derived from an EMBL/GenBank/DDBJ whole genome shotgun (WGS) entry which is preliminary data.</text>
</comment>
<evidence type="ECO:0000313" key="2">
    <source>
        <dbReference type="Proteomes" id="UP001433508"/>
    </source>
</evidence>